<keyword evidence="1" id="KW-0175">Coiled coil</keyword>
<evidence type="ECO:0008006" key="6">
    <source>
        <dbReference type="Google" id="ProtNLM"/>
    </source>
</evidence>
<gene>
    <name evidence="4" type="ORF">ACHAW5_010066</name>
</gene>
<dbReference type="Proteomes" id="UP001530315">
    <property type="component" value="Unassembled WGS sequence"/>
</dbReference>
<feature type="region of interest" description="Disordered" evidence="2">
    <location>
        <begin position="34"/>
        <end position="96"/>
    </location>
</feature>
<dbReference type="PANTHER" id="PTHR37752">
    <property type="entry name" value="OS02G0610700 PROTEIN"/>
    <property type="match status" value="1"/>
</dbReference>
<reference evidence="4 5" key="1">
    <citation type="submission" date="2024-10" db="EMBL/GenBank/DDBJ databases">
        <title>Updated reference genomes for cyclostephanoid diatoms.</title>
        <authorList>
            <person name="Roberts W.R."/>
            <person name="Alverson A.J."/>
        </authorList>
    </citation>
    <scope>NUCLEOTIDE SEQUENCE [LARGE SCALE GENOMIC DNA]</scope>
    <source>
        <strain evidence="4 5">AJA276-08</strain>
    </source>
</reference>
<dbReference type="InterPro" id="IPR053091">
    <property type="entry name" value="PSII_Assembly/Photoprotect-Rel"/>
</dbReference>
<evidence type="ECO:0000256" key="1">
    <source>
        <dbReference type="SAM" id="Coils"/>
    </source>
</evidence>
<evidence type="ECO:0000256" key="3">
    <source>
        <dbReference type="SAM" id="SignalP"/>
    </source>
</evidence>
<keyword evidence="3" id="KW-0732">Signal</keyword>
<name>A0ABD3QM41_9STRA</name>
<dbReference type="PANTHER" id="PTHR37752:SF1">
    <property type="entry name" value="OS02G0610700 PROTEIN"/>
    <property type="match status" value="1"/>
</dbReference>
<feature type="compositionally biased region" description="Low complexity" evidence="2">
    <location>
        <begin position="34"/>
        <end position="74"/>
    </location>
</feature>
<protein>
    <recommendedName>
        <fullName evidence="6">High light inducible protein</fullName>
    </recommendedName>
</protein>
<evidence type="ECO:0000313" key="5">
    <source>
        <dbReference type="Proteomes" id="UP001530315"/>
    </source>
</evidence>
<feature type="chain" id="PRO_5044768529" description="High light inducible protein" evidence="3">
    <location>
        <begin position="21"/>
        <end position="209"/>
    </location>
</feature>
<feature type="signal peptide" evidence="3">
    <location>
        <begin position="1"/>
        <end position="20"/>
    </location>
</feature>
<keyword evidence="5" id="KW-1185">Reference proteome</keyword>
<feature type="coiled-coil region" evidence="1">
    <location>
        <begin position="130"/>
        <end position="157"/>
    </location>
</feature>
<comment type="caution">
    <text evidence="4">The sequence shown here is derived from an EMBL/GenBank/DDBJ whole genome shotgun (WGS) entry which is preliminary data.</text>
</comment>
<evidence type="ECO:0000256" key="2">
    <source>
        <dbReference type="SAM" id="MobiDB-lite"/>
    </source>
</evidence>
<evidence type="ECO:0000313" key="4">
    <source>
        <dbReference type="EMBL" id="KAL3798735.1"/>
    </source>
</evidence>
<sequence>MAKKLTILLAAALSAALASAFVAPYPIPLAIAVAPPSPSSSSSSSSLARSSFLSSSATDEPASSSSSSSPSPSEVVDDDDDGPPSPNMNPDNPALPALKGDYDWDAEFAADEDWITENVPGKIVINELELAAQVTELTKLEDEYRRARKDREYTQARIVGFVPQAEMYNGRAAMFFLVVGLLTELWTGISIPGQIEEMARVGGFIGPDY</sequence>
<accession>A0ABD3QM41</accession>
<dbReference type="AlphaFoldDB" id="A0ABD3QM41"/>
<dbReference type="EMBL" id="JALLAZ020000285">
    <property type="protein sequence ID" value="KAL3798735.1"/>
    <property type="molecule type" value="Genomic_DNA"/>
</dbReference>
<organism evidence="4 5">
    <name type="scientific">Stephanodiscus triporus</name>
    <dbReference type="NCBI Taxonomy" id="2934178"/>
    <lineage>
        <taxon>Eukaryota</taxon>
        <taxon>Sar</taxon>
        <taxon>Stramenopiles</taxon>
        <taxon>Ochrophyta</taxon>
        <taxon>Bacillariophyta</taxon>
        <taxon>Coscinodiscophyceae</taxon>
        <taxon>Thalassiosirophycidae</taxon>
        <taxon>Stephanodiscales</taxon>
        <taxon>Stephanodiscaceae</taxon>
        <taxon>Stephanodiscus</taxon>
    </lineage>
</organism>
<proteinExistence type="predicted"/>